<dbReference type="SMART" id="SM01234">
    <property type="entry name" value="Haemolytic"/>
    <property type="match status" value="1"/>
</dbReference>
<protein>
    <recommendedName>
        <fullName evidence="1">Putative membrane protein insertion efficiency factor</fullName>
    </recommendedName>
</protein>
<comment type="similarity">
    <text evidence="1">Belongs to the UPF0161 family.</text>
</comment>
<comment type="subcellular location">
    <subcellularLocation>
        <location evidence="1">Cell membrane</location>
        <topology evidence="1">Peripheral membrane protein</topology>
        <orientation evidence="1">Cytoplasmic side</orientation>
    </subcellularLocation>
</comment>
<dbReference type="NCBIfam" id="TIGR00278">
    <property type="entry name" value="membrane protein insertion efficiency factor YidD"/>
    <property type="match status" value="1"/>
</dbReference>
<dbReference type="PANTHER" id="PTHR33383">
    <property type="entry name" value="MEMBRANE PROTEIN INSERTION EFFICIENCY FACTOR-RELATED"/>
    <property type="match status" value="1"/>
</dbReference>
<gene>
    <name evidence="2" type="primary">yidD</name>
    <name evidence="2" type="ORF">IAA73_02500</name>
</gene>
<comment type="caution">
    <text evidence="2">The sequence shown here is derived from an EMBL/GenBank/DDBJ whole genome shotgun (WGS) entry which is preliminary data.</text>
</comment>
<dbReference type="Pfam" id="PF01809">
    <property type="entry name" value="YidD"/>
    <property type="match status" value="1"/>
</dbReference>
<dbReference type="AlphaFoldDB" id="A0A9D9HSJ5"/>
<evidence type="ECO:0000313" key="3">
    <source>
        <dbReference type="Proteomes" id="UP000823641"/>
    </source>
</evidence>
<comment type="function">
    <text evidence="1">Could be involved in insertion of integral membrane proteins into the membrane.</text>
</comment>
<keyword evidence="1" id="KW-0472">Membrane</keyword>
<reference evidence="2" key="1">
    <citation type="submission" date="2020-10" db="EMBL/GenBank/DDBJ databases">
        <authorList>
            <person name="Gilroy R."/>
        </authorList>
    </citation>
    <scope>NUCLEOTIDE SEQUENCE</scope>
    <source>
        <strain evidence="2">G3-3990</strain>
    </source>
</reference>
<organism evidence="2 3">
    <name type="scientific">Candidatus Gallipaludibacter merdavium</name>
    <dbReference type="NCBI Taxonomy" id="2840839"/>
    <lineage>
        <taxon>Bacteria</taxon>
        <taxon>Pseudomonadati</taxon>
        <taxon>Bacteroidota</taxon>
        <taxon>Bacteroidia</taxon>
        <taxon>Bacteroidales</taxon>
        <taxon>Candidatus Gallipaludibacter</taxon>
    </lineage>
</organism>
<dbReference type="Proteomes" id="UP000823641">
    <property type="component" value="Unassembled WGS sequence"/>
</dbReference>
<evidence type="ECO:0000256" key="1">
    <source>
        <dbReference type="HAMAP-Rule" id="MF_00386"/>
    </source>
</evidence>
<keyword evidence="1" id="KW-1003">Cell membrane</keyword>
<accession>A0A9D9HSJ5</accession>
<evidence type="ECO:0000313" key="2">
    <source>
        <dbReference type="EMBL" id="MBO8459190.1"/>
    </source>
</evidence>
<proteinExistence type="inferred from homology"/>
<dbReference type="HAMAP" id="MF_00386">
    <property type="entry name" value="UPF0161_YidD"/>
    <property type="match status" value="1"/>
</dbReference>
<reference evidence="2" key="2">
    <citation type="journal article" date="2021" name="PeerJ">
        <title>Extensive microbial diversity within the chicken gut microbiome revealed by metagenomics and culture.</title>
        <authorList>
            <person name="Gilroy R."/>
            <person name="Ravi A."/>
            <person name="Getino M."/>
            <person name="Pursley I."/>
            <person name="Horton D.L."/>
            <person name="Alikhan N.F."/>
            <person name="Baker D."/>
            <person name="Gharbi K."/>
            <person name="Hall N."/>
            <person name="Watson M."/>
            <person name="Adriaenssens E.M."/>
            <person name="Foster-Nyarko E."/>
            <person name="Jarju S."/>
            <person name="Secka A."/>
            <person name="Antonio M."/>
            <person name="Oren A."/>
            <person name="Chaudhuri R.R."/>
            <person name="La Ragione R."/>
            <person name="Hildebrand F."/>
            <person name="Pallen M.J."/>
        </authorList>
    </citation>
    <scope>NUCLEOTIDE SEQUENCE</scope>
    <source>
        <strain evidence="2">G3-3990</strain>
    </source>
</reference>
<sequence>MQILIRRAVLLPVYFYRWCISPLFPPTCRYTPTCSAYMVEAVMKYGVLKGGWLGIRRILRCHPWGGSGYDPVP</sequence>
<dbReference type="EMBL" id="JADIMG010000026">
    <property type="protein sequence ID" value="MBO8459190.1"/>
    <property type="molecule type" value="Genomic_DNA"/>
</dbReference>
<name>A0A9D9HSJ5_9BACT</name>
<dbReference type="GO" id="GO:0005886">
    <property type="term" value="C:plasma membrane"/>
    <property type="evidence" value="ECO:0007669"/>
    <property type="project" value="UniProtKB-SubCell"/>
</dbReference>
<dbReference type="PANTHER" id="PTHR33383:SF1">
    <property type="entry name" value="MEMBRANE PROTEIN INSERTION EFFICIENCY FACTOR-RELATED"/>
    <property type="match status" value="1"/>
</dbReference>
<dbReference type="InterPro" id="IPR002696">
    <property type="entry name" value="Membr_insert_effic_factor_YidD"/>
</dbReference>